<accession>A0A023G3G8</accession>
<keyword evidence="2" id="KW-0732">Signal</keyword>
<organism evidence="3">
    <name type="scientific">Amblyomma triste</name>
    <name type="common">Neotropical tick</name>
    <dbReference type="NCBI Taxonomy" id="251400"/>
    <lineage>
        <taxon>Eukaryota</taxon>
        <taxon>Metazoa</taxon>
        <taxon>Ecdysozoa</taxon>
        <taxon>Arthropoda</taxon>
        <taxon>Chelicerata</taxon>
        <taxon>Arachnida</taxon>
        <taxon>Acari</taxon>
        <taxon>Parasitiformes</taxon>
        <taxon>Ixodida</taxon>
        <taxon>Ixodoidea</taxon>
        <taxon>Ixodidae</taxon>
        <taxon>Amblyomminae</taxon>
        <taxon>Amblyomma</taxon>
    </lineage>
</organism>
<feature type="chain" id="PRO_5001521614" evidence="2">
    <location>
        <begin position="27"/>
        <end position="272"/>
    </location>
</feature>
<name>A0A023G3G8_AMBTT</name>
<feature type="signal peptide" evidence="2">
    <location>
        <begin position="1"/>
        <end position="26"/>
    </location>
</feature>
<proteinExistence type="evidence at transcript level"/>
<evidence type="ECO:0000256" key="2">
    <source>
        <dbReference type="SAM" id="SignalP"/>
    </source>
</evidence>
<feature type="region of interest" description="Disordered" evidence="1">
    <location>
        <begin position="224"/>
        <end position="256"/>
    </location>
</feature>
<dbReference type="AlphaFoldDB" id="A0A023G3G8"/>
<dbReference type="EMBL" id="GBBM01007141">
    <property type="protein sequence ID" value="JAC28277.1"/>
    <property type="molecule type" value="mRNA"/>
</dbReference>
<reference evidence="3" key="1">
    <citation type="submission" date="2014-03" db="EMBL/GenBank/DDBJ databases">
        <title>The sialotranscriptome of Amblyomma triste, Amblyomma parvum and Amblyomma cajennense ticks, uncovered by 454-based RNA-seq.</title>
        <authorList>
            <person name="Garcia G.R."/>
            <person name="Gardinassi L.G."/>
            <person name="Ribeiro J.M."/>
            <person name="Anatriello E."/>
            <person name="Ferreira B.R."/>
            <person name="Moreira H.N."/>
            <person name="Mafra C."/>
            <person name="Olegario M.M."/>
            <person name="Szabo P.J."/>
            <person name="Miranda-Santos I.K."/>
            <person name="Maruyama S.R."/>
        </authorList>
    </citation>
    <scope>NUCLEOTIDE SEQUENCE</scope>
    <source>
        <strain evidence="3">Mato Grasso do Sul</strain>
        <tissue evidence="3">Salivary glands</tissue>
    </source>
</reference>
<evidence type="ECO:0000313" key="3">
    <source>
        <dbReference type="EMBL" id="JAC28277.1"/>
    </source>
</evidence>
<evidence type="ECO:0000256" key="1">
    <source>
        <dbReference type="SAM" id="MobiDB-lite"/>
    </source>
</evidence>
<protein>
    <submittedName>
        <fullName evidence="3">Putative secreted protein</fullName>
    </submittedName>
</protein>
<sequence>MLGWNLAALLGLAIFTSWAPLIPTDAADCCTFRLPTIGNKCVLKSGMVFHIDSISQMQCGTSPKEDSLKYAMILIDIFNCMFYNLAASNKGSVAALALKNSLSTFFVFGPEEYQYLESDVHNALNSSFDPESIVIERSAVDISLSECPEQCKDPENPNDNNTVYLERVNIAFRCLYAHFWRHFTKDQREAYIVRMADNVLHSAHTLETSTQDDIMKEVERILERVSNDTSDSGENKTEDTDPDDEDEERIAWPRPYSQLTVPYMDAKTGKVY</sequence>